<evidence type="ECO:0000313" key="2">
    <source>
        <dbReference type="Proteomes" id="UP001596417"/>
    </source>
</evidence>
<name>A0ABD5YUA1_9EURY</name>
<evidence type="ECO:0000313" key="1">
    <source>
        <dbReference type="EMBL" id="MFC7192813.1"/>
    </source>
</evidence>
<protein>
    <submittedName>
        <fullName evidence="1">Uncharacterized protein</fullName>
    </submittedName>
</protein>
<dbReference type="AlphaFoldDB" id="A0ABD5YUA1"/>
<gene>
    <name evidence="1" type="ORF">ACFQL7_25380</name>
</gene>
<proteinExistence type="predicted"/>
<reference evidence="1 2" key="1">
    <citation type="journal article" date="2019" name="Int. J. Syst. Evol. Microbiol.">
        <title>The Global Catalogue of Microorganisms (GCM) 10K type strain sequencing project: providing services to taxonomists for standard genome sequencing and annotation.</title>
        <authorList>
            <consortium name="The Broad Institute Genomics Platform"/>
            <consortium name="The Broad Institute Genome Sequencing Center for Infectious Disease"/>
            <person name="Wu L."/>
            <person name="Ma J."/>
        </authorList>
    </citation>
    <scope>NUCLEOTIDE SEQUENCE [LARGE SCALE GENOMIC DNA]</scope>
    <source>
        <strain evidence="1 2">RDMS1</strain>
    </source>
</reference>
<dbReference type="Proteomes" id="UP001596417">
    <property type="component" value="Unassembled WGS sequence"/>
</dbReference>
<dbReference type="EMBL" id="JBHTAX010000005">
    <property type="protein sequence ID" value="MFC7192813.1"/>
    <property type="molecule type" value="Genomic_DNA"/>
</dbReference>
<dbReference type="GeneID" id="76202510"/>
<dbReference type="RefSeq" id="WP_264556548.1">
    <property type="nucleotide sequence ID" value="NZ_CP109981.1"/>
</dbReference>
<organism evidence="1 2">
    <name type="scientific">Halocatena marina</name>
    <dbReference type="NCBI Taxonomy" id="2934937"/>
    <lineage>
        <taxon>Archaea</taxon>
        <taxon>Methanobacteriati</taxon>
        <taxon>Methanobacteriota</taxon>
        <taxon>Stenosarchaea group</taxon>
        <taxon>Halobacteria</taxon>
        <taxon>Halobacteriales</taxon>
        <taxon>Natronomonadaceae</taxon>
        <taxon>Halocatena</taxon>
    </lineage>
</organism>
<comment type="caution">
    <text evidence="1">The sequence shown here is derived from an EMBL/GenBank/DDBJ whole genome shotgun (WGS) entry which is preliminary data.</text>
</comment>
<keyword evidence="2" id="KW-1185">Reference proteome</keyword>
<sequence length="42" mass="4853">MGYPTVTWLWDLLEVDSFWNTVRDTDAVVQLVQWVAVSALRA</sequence>
<accession>A0ABD5YUA1</accession>